<name>A0AAD7JFQ8_9AGAR</name>
<keyword evidence="3" id="KW-1185">Reference proteome</keyword>
<dbReference type="AlphaFoldDB" id="A0AAD7JFQ8"/>
<evidence type="ECO:0000256" key="1">
    <source>
        <dbReference type="SAM" id="MobiDB-lite"/>
    </source>
</evidence>
<evidence type="ECO:0000313" key="2">
    <source>
        <dbReference type="EMBL" id="KAJ7762463.1"/>
    </source>
</evidence>
<comment type="caution">
    <text evidence="2">The sequence shown here is derived from an EMBL/GenBank/DDBJ whole genome shotgun (WGS) entry which is preliminary data.</text>
</comment>
<feature type="region of interest" description="Disordered" evidence="1">
    <location>
        <begin position="1"/>
        <end position="26"/>
    </location>
</feature>
<organism evidence="2 3">
    <name type="scientific">Mycena metata</name>
    <dbReference type="NCBI Taxonomy" id="1033252"/>
    <lineage>
        <taxon>Eukaryota</taxon>
        <taxon>Fungi</taxon>
        <taxon>Dikarya</taxon>
        <taxon>Basidiomycota</taxon>
        <taxon>Agaricomycotina</taxon>
        <taxon>Agaricomycetes</taxon>
        <taxon>Agaricomycetidae</taxon>
        <taxon>Agaricales</taxon>
        <taxon>Marasmiineae</taxon>
        <taxon>Mycenaceae</taxon>
        <taxon>Mycena</taxon>
    </lineage>
</organism>
<sequence length="204" mass="22489">MDGAVGAQDDGKSHPINPPRLSPDMDVGRISDVASRTSTVWALSSLCVLWLLLIHSRKGEETSSFNIDIHSTRRRRRSATRNSRNTVYLLYPTTTAAGSFHFIKARRAEIGSSERCGSARPQGFSAHPRRSGVRVPTPWLLLKYIHTRSFRNGSTTRFYRRRCGSHRMDVDGLPGLPAADSNFKLVGGRAGGAGGIEIGIERCR</sequence>
<dbReference type="EMBL" id="JARKIB010000032">
    <property type="protein sequence ID" value="KAJ7762463.1"/>
    <property type="molecule type" value="Genomic_DNA"/>
</dbReference>
<protein>
    <submittedName>
        <fullName evidence="2">Uncharacterized protein</fullName>
    </submittedName>
</protein>
<gene>
    <name evidence="2" type="ORF">B0H16DRAFT_1528915</name>
</gene>
<dbReference type="Proteomes" id="UP001215598">
    <property type="component" value="Unassembled WGS sequence"/>
</dbReference>
<accession>A0AAD7JFQ8</accession>
<evidence type="ECO:0000313" key="3">
    <source>
        <dbReference type="Proteomes" id="UP001215598"/>
    </source>
</evidence>
<reference evidence="2" key="1">
    <citation type="submission" date="2023-03" db="EMBL/GenBank/DDBJ databases">
        <title>Massive genome expansion in bonnet fungi (Mycena s.s.) driven by repeated elements and novel gene families across ecological guilds.</title>
        <authorList>
            <consortium name="Lawrence Berkeley National Laboratory"/>
            <person name="Harder C.B."/>
            <person name="Miyauchi S."/>
            <person name="Viragh M."/>
            <person name="Kuo A."/>
            <person name="Thoen E."/>
            <person name="Andreopoulos B."/>
            <person name="Lu D."/>
            <person name="Skrede I."/>
            <person name="Drula E."/>
            <person name="Henrissat B."/>
            <person name="Morin E."/>
            <person name="Kohler A."/>
            <person name="Barry K."/>
            <person name="LaButti K."/>
            <person name="Morin E."/>
            <person name="Salamov A."/>
            <person name="Lipzen A."/>
            <person name="Mereny Z."/>
            <person name="Hegedus B."/>
            <person name="Baldrian P."/>
            <person name="Stursova M."/>
            <person name="Weitz H."/>
            <person name="Taylor A."/>
            <person name="Grigoriev I.V."/>
            <person name="Nagy L.G."/>
            <person name="Martin F."/>
            <person name="Kauserud H."/>
        </authorList>
    </citation>
    <scope>NUCLEOTIDE SEQUENCE</scope>
    <source>
        <strain evidence="2">CBHHK182m</strain>
    </source>
</reference>
<proteinExistence type="predicted"/>